<keyword evidence="5" id="KW-1179">Viral genome integration</keyword>
<dbReference type="PANTHER" id="PTHR30629">
    <property type="entry name" value="PROPHAGE INTEGRASE"/>
    <property type="match status" value="1"/>
</dbReference>
<evidence type="ECO:0000259" key="8">
    <source>
        <dbReference type="PROSITE" id="PS51900"/>
    </source>
</evidence>
<dbReference type="PROSITE" id="PS51898">
    <property type="entry name" value="TYR_RECOMBINASE"/>
    <property type="match status" value="1"/>
</dbReference>
<dbReference type="Gene3D" id="1.10.443.10">
    <property type="entry name" value="Intergrase catalytic core"/>
    <property type="match status" value="1"/>
</dbReference>
<dbReference type="GO" id="GO:0003677">
    <property type="term" value="F:DNA binding"/>
    <property type="evidence" value="ECO:0007669"/>
    <property type="project" value="UniProtKB-KW"/>
</dbReference>
<dbReference type="CDD" id="cd01189">
    <property type="entry name" value="INT_ICEBs1_C_like"/>
    <property type="match status" value="1"/>
</dbReference>
<sequence>MSIAKRPSGKWRAQFHEFPGGPRRTKVFDRKGDAQRWLDEQRVNIARGEYVDPTRARQTTFDAHATAWMAAQPWRGSTRDKTESMYRTHIEPKFGVRPIGSLRTSELQAWATGLGATLAPSTVEGTYRLLSSILRAAVADRVIARSPADGVRLPRREAEIRVPLSVGEVVGVAENIVPELEVAVLVAAATGLRQGELFGITEDRVLWLKRELVIDRQLVTPSKGAPFFGPCKTARSTRTVPVTDEVLSLLAQHRQRFGAGDAGVVFHRDGGPWARNRAAARISDAATKAKVGVTGWHALRHHTASVLIAQGLGVTAVARMLGHSPAECLATYAHWWPNEDDQIRKAIARTWATSAAAAVCD</sequence>
<keyword evidence="6" id="KW-1160">Virus entry into host cell</keyword>
<accession>A0A6J6UNH9</accession>
<evidence type="ECO:0000259" key="7">
    <source>
        <dbReference type="PROSITE" id="PS51898"/>
    </source>
</evidence>
<reference evidence="9" key="1">
    <citation type="submission" date="2020-05" db="EMBL/GenBank/DDBJ databases">
        <authorList>
            <person name="Chiriac C."/>
            <person name="Salcher M."/>
            <person name="Ghai R."/>
            <person name="Kavagutti S V."/>
        </authorList>
    </citation>
    <scope>NUCLEOTIDE SEQUENCE</scope>
</reference>
<protein>
    <submittedName>
        <fullName evidence="9">Unannotated protein</fullName>
    </submittedName>
</protein>
<feature type="domain" description="Core-binding (CB)" evidence="8">
    <location>
        <begin position="59"/>
        <end position="138"/>
    </location>
</feature>
<dbReference type="GO" id="GO:0015074">
    <property type="term" value="P:DNA integration"/>
    <property type="evidence" value="ECO:0007669"/>
    <property type="project" value="UniProtKB-KW"/>
</dbReference>
<dbReference type="InterPro" id="IPR053876">
    <property type="entry name" value="Phage_int_M"/>
</dbReference>
<name>A0A6J6UNH9_9ZZZZ</name>
<dbReference type="PANTHER" id="PTHR30629:SF2">
    <property type="entry name" value="PROPHAGE INTEGRASE INTS-RELATED"/>
    <property type="match status" value="1"/>
</dbReference>
<dbReference type="InterPro" id="IPR002104">
    <property type="entry name" value="Integrase_catalytic"/>
</dbReference>
<dbReference type="GO" id="GO:0075713">
    <property type="term" value="P:establishment of integrated proviral latency"/>
    <property type="evidence" value="ECO:0007669"/>
    <property type="project" value="UniProtKB-KW"/>
</dbReference>
<dbReference type="EMBL" id="CAFBMH010000178">
    <property type="protein sequence ID" value="CAB4935878.1"/>
    <property type="molecule type" value="Genomic_DNA"/>
</dbReference>
<dbReference type="GO" id="GO:0046718">
    <property type="term" value="P:symbiont entry into host cell"/>
    <property type="evidence" value="ECO:0007669"/>
    <property type="project" value="UniProtKB-KW"/>
</dbReference>
<dbReference type="InterPro" id="IPR013762">
    <property type="entry name" value="Integrase-like_cat_sf"/>
</dbReference>
<evidence type="ECO:0000256" key="2">
    <source>
        <dbReference type="ARBA" id="ARBA00022908"/>
    </source>
</evidence>
<dbReference type="EMBL" id="CAEZYR010000103">
    <property type="protein sequence ID" value="CAB4760283.1"/>
    <property type="molecule type" value="Genomic_DNA"/>
</dbReference>
<dbReference type="AlphaFoldDB" id="A0A6J6UNH9"/>
<dbReference type="InterPro" id="IPR011010">
    <property type="entry name" value="DNA_brk_join_enz"/>
</dbReference>
<dbReference type="Pfam" id="PF26003">
    <property type="entry name" value="Integrase_N_phage"/>
    <property type="match status" value="1"/>
</dbReference>
<dbReference type="Gene3D" id="1.10.150.130">
    <property type="match status" value="1"/>
</dbReference>
<dbReference type="PROSITE" id="PS51900">
    <property type="entry name" value="CB"/>
    <property type="match status" value="1"/>
</dbReference>
<dbReference type="EMBL" id="CAFABA010000097">
    <property type="protein sequence ID" value="CAB4834520.1"/>
    <property type="molecule type" value="Genomic_DNA"/>
</dbReference>
<comment type="similarity">
    <text evidence="1">Belongs to the 'phage' integrase family.</text>
</comment>
<dbReference type="SUPFAM" id="SSF56349">
    <property type="entry name" value="DNA breaking-rejoining enzymes"/>
    <property type="match status" value="1"/>
</dbReference>
<dbReference type="Pfam" id="PF00589">
    <property type="entry name" value="Phage_integrase"/>
    <property type="match status" value="1"/>
</dbReference>
<dbReference type="InterPro" id="IPR058717">
    <property type="entry name" value="Phage_L5_Integrase_N"/>
</dbReference>
<evidence type="ECO:0000256" key="3">
    <source>
        <dbReference type="ARBA" id="ARBA00023125"/>
    </source>
</evidence>
<keyword evidence="4" id="KW-0233">DNA recombination</keyword>
<dbReference type="InterPro" id="IPR044068">
    <property type="entry name" value="CB"/>
</dbReference>
<gene>
    <name evidence="9" type="ORF">UFOPK2754_02356</name>
    <name evidence="10" type="ORF">UFOPK3139_02112</name>
    <name evidence="11" type="ORF">UFOPK3543_02947</name>
</gene>
<evidence type="ECO:0000256" key="4">
    <source>
        <dbReference type="ARBA" id="ARBA00023172"/>
    </source>
</evidence>
<dbReference type="InterPro" id="IPR010998">
    <property type="entry name" value="Integrase_recombinase_N"/>
</dbReference>
<proteinExistence type="inferred from homology"/>
<keyword evidence="3" id="KW-0238">DNA-binding</keyword>
<dbReference type="GO" id="GO:0044826">
    <property type="term" value="P:viral genome integration into host DNA"/>
    <property type="evidence" value="ECO:0007669"/>
    <property type="project" value="UniProtKB-KW"/>
</dbReference>
<dbReference type="GO" id="GO:0006310">
    <property type="term" value="P:DNA recombination"/>
    <property type="evidence" value="ECO:0007669"/>
    <property type="project" value="UniProtKB-KW"/>
</dbReference>
<evidence type="ECO:0000313" key="9">
    <source>
        <dbReference type="EMBL" id="CAB4760283.1"/>
    </source>
</evidence>
<feature type="domain" description="Tyr recombinase" evidence="7">
    <location>
        <begin position="159"/>
        <end position="345"/>
    </location>
</feature>
<organism evidence="9">
    <name type="scientific">freshwater metagenome</name>
    <dbReference type="NCBI Taxonomy" id="449393"/>
    <lineage>
        <taxon>unclassified sequences</taxon>
        <taxon>metagenomes</taxon>
        <taxon>ecological metagenomes</taxon>
    </lineage>
</organism>
<dbReference type="Pfam" id="PF22022">
    <property type="entry name" value="Phage_int_M"/>
    <property type="match status" value="1"/>
</dbReference>
<keyword evidence="2" id="KW-0229">DNA integration</keyword>
<dbReference type="InterPro" id="IPR050808">
    <property type="entry name" value="Phage_Integrase"/>
</dbReference>
<evidence type="ECO:0000313" key="11">
    <source>
        <dbReference type="EMBL" id="CAB4935878.1"/>
    </source>
</evidence>
<evidence type="ECO:0000256" key="5">
    <source>
        <dbReference type="ARBA" id="ARBA00023195"/>
    </source>
</evidence>
<evidence type="ECO:0000256" key="1">
    <source>
        <dbReference type="ARBA" id="ARBA00008857"/>
    </source>
</evidence>
<evidence type="ECO:0000256" key="6">
    <source>
        <dbReference type="ARBA" id="ARBA00023296"/>
    </source>
</evidence>
<evidence type="ECO:0000313" key="10">
    <source>
        <dbReference type="EMBL" id="CAB4834520.1"/>
    </source>
</evidence>